<reference evidence="2 3" key="1">
    <citation type="submission" date="2014-03" db="EMBL/GenBank/DDBJ databases">
        <title>Bradyrhizobium valentinum sp. nov., isolated from effective nodules of Lupinus mariae-josephae, a lupine endemic of basic-lime soils in Eastern Spain.</title>
        <authorList>
            <person name="Duran D."/>
            <person name="Rey L."/>
            <person name="Navarro A."/>
            <person name="Busquets A."/>
            <person name="Imperial J."/>
            <person name="Ruiz-Argueso T."/>
        </authorList>
    </citation>
    <scope>NUCLEOTIDE SEQUENCE [LARGE SCALE GENOMIC DNA]</scope>
    <source>
        <strain evidence="2 3">LmjM3</strain>
    </source>
</reference>
<evidence type="ECO:0000313" key="3">
    <source>
        <dbReference type="Proteomes" id="UP000051913"/>
    </source>
</evidence>
<comment type="caution">
    <text evidence="2">The sequence shown here is derived from an EMBL/GenBank/DDBJ whole genome shotgun (WGS) entry which is preliminary data.</text>
</comment>
<feature type="compositionally biased region" description="Basic and acidic residues" evidence="1">
    <location>
        <begin position="133"/>
        <end position="143"/>
    </location>
</feature>
<organism evidence="2 3">
    <name type="scientific">Bradyrhizobium valentinum</name>
    <dbReference type="NCBI Taxonomy" id="1518501"/>
    <lineage>
        <taxon>Bacteria</taxon>
        <taxon>Pseudomonadati</taxon>
        <taxon>Pseudomonadota</taxon>
        <taxon>Alphaproteobacteria</taxon>
        <taxon>Hyphomicrobiales</taxon>
        <taxon>Nitrobacteraceae</taxon>
        <taxon>Bradyrhizobium</taxon>
    </lineage>
</organism>
<protein>
    <submittedName>
        <fullName evidence="2">Uncharacterized protein</fullName>
    </submittedName>
</protein>
<feature type="region of interest" description="Disordered" evidence="1">
    <location>
        <begin position="123"/>
        <end position="150"/>
    </location>
</feature>
<dbReference type="AlphaFoldDB" id="A0A0R3M1T7"/>
<gene>
    <name evidence="2" type="ORF">CP49_18025</name>
</gene>
<dbReference type="RefSeq" id="WP_057849564.1">
    <property type="nucleotide sequence ID" value="NZ_LLXX01000038.1"/>
</dbReference>
<accession>A0A0R3M1T7</accession>
<evidence type="ECO:0000256" key="1">
    <source>
        <dbReference type="SAM" id="MobiDB-lite"/>
    </source>
</evidence>
<name>A0A0R3M1T7_9BRAD</name>
<dbReference type="Proteomes" id="UP000051913">
    <property type="component" value="Unassembled WGS sequence"/>
</dbReference>
<sequence>MSTEIEQSIAYAALSKPAKRALAFITAAIERGGVGTAPVTSLAMMTALGISSTARIAAVNRELRGLGFVITTEGARRATVFALTEGWRNITDADEAKRLAAVARETQKRRQVRVGARVSGGNAARLRMAQSRSEQRQKELAERPDDDEPVQVRKITLPVLAWPTNPNAGL</sequence>
<evidence type="ECO:0000313" key="2">
    <source>
        <dbReference type="EMBL" id="KRR11533.1"/>
    </source>
</evidence>
<dbReference type="EMBL" id="LLXX01000038">
    <property type="protein sequence ID" value="KRR11533.1"/>
    <property type="molecule type" value="Genomic_DNA"/>
</dbReference>
<proteinExistence type="predicted"/>
<keyword evidence="3" id="KW-1185">Reference proteome</keyword>